<protein>
    <submittedName>
        <fullName evidence="2">Uncharacterized protein</fullName>
    </submittedName>
</protein>
<feature type="region of interest" description="Disordered" evidence="1">
    <location>
        <begin position="1"/>
        <end position="124"/>
    </location>
</feature>
<dbReference type="HOGENOM" id="CLU_1366851_0_0_1"/>
<dbReference type="EMBL" id="DS178317">
    <property type="protein sequence ID" value="EFP88897.1"/>
    <property type="molecule type" value="Genomic_DNA"/>
</dbReference>
<evidence type="ECO:0000256" key="1">
    <source>
        <dbReference type="SAM" id="MobiDB-lite"/>
    </source>
</evidence>
<dbReference type="Proteomes" id="UP000008783">
    <property type="component" value="Unassembled WGS sequence"/>
</dbReference>
<feature type="compositionally biased region" description="Acidic residues" evidence="1">
    <location>
        <begin position="41"/>
        <end position="64"/>
    </location>
</feature>
<sequence length="200" mass="22130">MSDSSERYAFRRSPRLRSAQLSADSEDRSSQISTSQRAENDVQDEESENDVQDEESQNPSDDDSGTPSTVCPVDSPINAVPSREASEDTHASEQPTEEGPDSPLEPSPNRRTFDSFSISPGRSGLRCRQATLKKITPLDHPSRLQGRQIKSLTKTMIKSRIQSNGLWFRLATSKNTPTPDHPRGLPGQQMKSLQLLNALP</sequence>
<dbReference type="VEuPathDB" id="FungiDB:PGTG_14236"/>
<keyword evidence="3" id="KW-1185">Reference proteome</keyword>
<evidence type="ECO:0000313" key="2">
    <source>
        <dbReference type="EMBL" id="EFP88897.1"/>
    </source>
</evidence>
<dbReference type="InParanoid" id="E3KX04"/>
<gene>
    <name evidence="2" type="ORF">PGTG_14236</name>
</gene>
<accession>E3KX04</accession>
<organism evidence="2 3">
    <name type="scientific">Puccinia graminis f. sp. tritici (strain CRL 75-36-700-3 / race SCCL)</name>
    <name type="common">Black stem rust fungus</name>
    <dbReference type="NCBI Taxonomy" id="418459"/>
    <lineage>
        <taxon>Eukaryota</taxon>
        <taxon>Fungi</taxon>
        <taxon>Dikarya</taxon>
        <taxon>Basidiomycota</taxon>
        <taxon>Pucciniomycotina</taxon>
        <taxon>Pucciniomycetes</taxon>
        <taxon>Pucciniales</taxon>
        <taxon>Pucciniaceae</taxon>
        <taxon>Puccinia</taxon>
    </lineage>
</organism>
<reference key="1">
    <citation type="submission" date="2007-01" db="EMBL/GenBank/DDBJ databases">
        <title>The Genome Sequence of Puccinia graminis f. sp. tritici Strain CRL 75-36-700-3.</title>
        <authorList>
            <consortium name="The Broad Institute Genome Sequencing Platform"/>
            <person name="Birren B."/>
            <person name="Lander E."/>
            <person name="Galagan J."/>
            <person name="Nusbaum C."/>
            <person name="Devon K."/>
            <person name="Cuomo C."/>
            <person name="Jaffe D."/>
            <person name="Butler J."/>
            <person name="Alvarez P."/>
            <person name="Gnerre S."/>
            <person name="Grabherr M."/>
            <person name="Mauceli E."/>
            <person name="Brockman W."/>
            <person name="Young S."/>
            <person name="LaButti K."/>
            <person name="Sykes S."/>
            <person name="DeCaprio D."/>
            <person name="Crawford M."/>
            <person name="Koehrsen M."/>
            <person name="Engels R."/>
            <person name="Montgomery P."/>
            <person name="Pearson M."/>
            <person name="Howarth C."/>
            <person name="Larson L."/>
            <person name="White J."/>
            <person name="Zeng Q."/>
            <person name="Kodira C."/>
            <person name="Yandava C."/>
            <person name="Alvarado L."/>
            <person name="O'Leary S."/>
            <person name="Szabo L."/>
            <person name="Dean R."/>
            <person name="Schein J."/>
        </authorList>
    </citation>
    <scope>NUCLEOTIDE SEQUENCE</scope>
    <source>
        <strain>CRL 75-36-700-3</strain>
    </source>
</reference>
<dbReference type="eggNOG" id="ENOG502S0IE">
    <property type="taxonomic scope" value="Eukaryota"/>
</dbReference>
<reference evidence="3" key="2">
    <citation type="journal article" date="2011" name="Proc. Natl. Acad. Sci. U.S.A.">
        <title>Obligate biotrophy features unraveled by the genomic analysis of rust fungi.</title>
        <authorList>
            <person name="Duplessis S."/>
            <person name="Cuomo C.A."/>
            <person name="Lin Y.-C."/>
            <person name="Aerts A."/>
            <person name="Tisserant E."/>
            <person name="Veneault-Fourrey C."/>
            <person name="Joly D.L."/>
            <person name="Hacquard S."/>
            <person name="Amselem J."/>
            <person name="Cantarel B.L."/>
            <person name="Chiu R."/>
            <person name="Coutinho P.M."/>
            <person name="Feau N."/>
            <person name="Field M."/>
            <person name="Frey P."/>
            <person name="Gelhaye E."/>
            <person name="Goldberg J."/>
            <person name="Grabherr M.G."/>
            <person name="Kodira C.D."/>
            <person name="Kohler A."/>
            <person name="Kuees U."/>
            <person name="Lindquist E.A."/>
            <person name="Lucas S.M."/>
            <person name="Mago R."/>
            <person name="Mauceli E."/>
            <person name="Morin E."/>
            <person name="Murat C."/>
            <person name="Pangilinan J.L."/>
            <person name="Park R."/>
            <person name="Pearson M."/>
            <person name="Quesneville H."/>
            <person name="Rouhier N."/>
            <person name="Sakthikumar S."/>
            <person name="Salamov A.A."/>
            <person name="Schmutz J."/>
            <person name="Selles B."/>
            <person name="Shapiro H."/>
            <person name="Tanguay P."/>
            <person name="Tuskan G.A."/>
            <person name="Henrissat B."/>
            <person name="Van de Peer Y."/>
            <person name="Rouze P."/>
            <person name="Ellis J.G."/>
            <person name="Dodds P.N."/>
            <person name="Schein J.E."/>
            <person name="Zhong S."/>
            <person name="Hamelin R.C."/>
            <person name="Grigoriev I.V."/>
            <person name="Szabo L.J."/>
            <person name="Martin F."/>
        </authorList>
    </citation>
    <scope>NUCLEOTIDE SEQUENCE [LARGE SCALE GENOMIC DNA]</scope>
    <source>
        <strain evidence="3">CRL 75-36-700-3 / race SCCL</strain>
    </source>
</reference>
<feature type="compositionally biased region" description="Polar residues" evidence="1">
    <location>
        <begin position="189"/>
        <end position="200"/>
    </location>
</feature>
<feature type="region of interest" description="Disordered" evidence="1">
    <location>
        <begin position="173"/>
        <end position="200"/>
    </location>
</feature>
<proteinExistence type="predicted"/>
<dbReference type="GeneID" id="10542175"/>
<name>E3KX04_PUCGT</name>
<dbReference type="KEGG" id="pgr:PGTG_14236"/>
<dbReference type="AlphaFoldDB" id="E3KX04"/>
<evidence type="ECO:0000313" key="3">
    <source>
        <dbReference type="Proteomes" id="UP000008783"/>
    </source>
</evidence>
<dbReference type="RefSeq" id="XP_003333316.1">
    <property type="nucleotide sequence ID" value="XM_003333268.1"/>
</dbReference>